<dbReference type="EMBL" id="JAGGNH010000002">
    <property type="protein sequence ID" value="KAJ0981358.1"/>
    <property type="molecule type" value="Genomic_DNA"/>
</dbReference>
<reference evidence="1" key="2">
    <citation type="journal article" date="2022" name="Hortic Res">
        <title>The genome of Dioscorea zingiberensis sheds light on the biosynthesis, origin and evolution of the medicinally important diosgenin saponins.</title>
        <authorList>
            <person name="Li Y."/>
            <person name="Tan C."/>
            <person name="Li Z."/>
            <person name="Guo J."/>
            <person name="Li S."/>
            <person name="Chen X."/>
            <person name="Wang C."/>
            <person name="Dai X."/>
            <person name="Yang H."/>
            <person name="Song W."/>
            <person name="Hou L."/>
            <person name="Xu J."/>
            <person name="Tong Z."/>
            <person name="Xu A."/>
            <person name="Yuan X."/>
            <person name="Wang W."/>
            <person name="Yang Q."/>
            <person name="Chen L."/>
            <person name="Sun Z."/>
            <person name="Wang K."/>
            <person name="Pan B."/>
            <person name="Chen J."/>
            <person name="Bao Y."/>
            <person name="Liu F."/>
            <person name="Qi X."/>
            <person name="Gang D.R."/>
            <person name="Wen J."/>
            <person name="Li J."/>
        </authorList>
    </citation>
    <scope>NUCLEOTIDE SEQUENCE</scope>
    <source>
        <strain evidence="1">Dzin_1.0</strain>
    </source>
</reference>
<gene>
    <name evidence="1" type="ORF">J5N97_009613</name>
</gene>
<name>A0A9D5CXW3_9LILI</name>
<sequence length="185" mass="19332">MENRVQSKEKKKTKVFKQVEELGDVVEGCVEGSGVGAGVGGDGGGEVARTTADGVEEVEVGGGAVVGGGGEAGDGGAPGLDVGLRMTKNFVVIPNQEVVFDAASMLHGWSPIRYDPTKTSRLGVLPKYDKDERGSSGSLSRIVFVFIIGTRGRRSPAMMSALLLSSGLACLRRIPCSMTMIMLNR</sequence>
<proteinExistence type="predicted"/>
<evidence type="ECO:0000313" key="2">
    <source>
        <dbReference type="Proteomes" id="UP001085076"/>
    </source>
</evidence>
<accession>A0A9D5CXW3</accession>
<dbReference type="OrthoDB" id="1069523at2759"/>
<organism evidence="1 2">
    <name type="scientific">Dioscorea zingiberensis</name>
    <dbReference type="NCBI Taxonomy" id="325984"/>
    <lineage>
        <taxon>Eukaryota</taxon>
        <taxon>Viridiplantae</taxon>
        <taxon>Streptophyta</taxon>
        <taxon>Embryophyta</taxon>
        <taxon>Tracheophyta</taxon>
        <taxon>Spermatophyta</taxon>
        <taxon>Magnoliopsida</taxon>
        <taxon>Liliopsida</taxon>
        <taxon>Dioscoreales</taxon>
        <taxon>Dioscoreaceae</taxon>
        <taxon>Dioscorea</taxon>
    </lineage>
</organism>
<comment type="caution">
    <text evidence="1">The sequence shown here is derived from an EMBL/GenBank/DDBJ whole genome shotgun (WGS) entry which is preliminary data.</text>
</comment>
<evidence type="ECO:0000313" key="1">
    <source>
        <dbReference type="EMBL" id="KAJ0981358.1"/>
    </source>
</evidence>
<reference evidence="1" key="1">
    <citation type="submission" date="2021-03" db="EMBL/GenBank/DDBJ databases">
        <authorList>
            <person name="Li Z."/>
            <person name="Yang C."/>
        </authorList>
    </citation>
    <scope>NUCLEOTIDE SEQUENCE</scope>
    <source>
        <strain evidence="1">Dzin_1.0</strain>
        <tissue evidence="1">Leaf</tissue>
    </source>
</reference>
<keyword evidence="2" id="KW-1185">Reference proteome</keyword>
<dbReference type="Proteomes" id="UP001085076">
    <property type="component" value="Miscellaneous, Linkage group lg02"/>
</dbReference>
<protein>
    <submittedName>
        <fullName evidence="1">Uncharacterized protein</fullName>
    </submittedName>
</protein>
<dbReference type="AlphaFoldDB" id="A0A9D5CXW3"/>